<dbReference type="AlphaFoldDB" id="A0A3Q1I2U5"/>
<dbReference type="PANTHER" id="PTHR47901:SF3">
    <property type="entry name" value="CASPASE-1"/>
    <property type="match status" value="1"/>
</dbReference>
<sequence length="388" mass="43968">MAARELARVRTKFVEKVSKDMISQLLDDLLDDRVLNDGEKDSILEENVKTRDKARALLDRVKHKGDEASRKMIAHLYERDQTLCSELGLSCSQPPQQAAQVKMETEWSTTLVHATDAFWNEKQKDPNIYPVEEKSIANRVALLITNIKFANERLNRNGAERDEENMEKLLSDLKYEVVKYRNLTAKEIGDALIQFSRHPKLRETDSVVVVIMSHGKLGAVLGVNCEDEMSADVFPIDNIYQHLGSEKCPALLNKPKIIIIQACRGGGKGAVLVSDNANQGLVCDDVSQPGAEGGMEEDNLRYVHKEKDFISLLSSTPDTVSYRHTVFGSVLIQYIVEVFNTFANTDDILELFRKVMQRSEDFVDGNRRQMPTIDRVSTTKRFYFFPGH</sequence>
<dbReference type="GO" id="GO:0004197">
    <property type="term" value="F:cysteine-type endopeptidase activity"/>
    <property type="evidence" value="ECO:0007669"/>
    <property type="project" value="InterPro"/>
</dbReference>
<dbReference type="GO" id="GO:0050727">
    <property type="term" value="P:regulation of inflammatory response"/>
    <property type="evidence" value="ECO:0007669"/>
    <property type="project" value="TreeGrafter"/>
</dbReference>
<dbReference type="Pfam" id="PF00619">
    <property type="entry name" value="CARD"/>
    <property type="match status" value="1"/>
</dbReference>
<dbReference type="GO" id="GO:0072559">
    <property type="term" value="C:NLRP3 inflammasome complex"/>
    <property type="evidence" value="ECO:0007669"/>
    <property type="project" value="TreeGrafter"/>
</dbReference>
<name>A0A3Q1I2U5_9TELE</name>
<dbReference type="PRINTS" id="PR00376">
    <property type="entry name" value="IL1BCENZYME"/>
</dbReference>
<evidence type="ECO:0000259" key="4">
    <source>
        <dbReference type="PROSITE" id="PS50207"/>
    </source>
</evidence>
<dbReference type="GO" id="GO:0042981">
    <property type="term" value="P:regulation of apoptotic process"/>
    <property type="evidence" value="ECO:0007669"/>
    <property type="project" value="InterPro"/>
</dbReference>
<evidence type="ECO:0000259" key="5">
    <source>
        <dbReference type="PROSITE" id="PS50208"/>
    </source>
</evidence>
<evidence type="ECO:0000313" key="7">
    <source>
        <dbReference type="Ensembl" id="ENSAPOP00000034050.1"/>
    </source>
</evidence>
<dbReference type="PROSITE" id="PS50208">
    <property type="entry name" value="CASPASE_P20"/>
    <property type="match status" value="1"/>
</dbReference>
<feature type="domain" description="Caspase family p10" evidence="4">
    <location>
        <begin position="299"/>
        <end position="386"/>
    </location>
</feature>
<evidence type="ECO:0000313" key="8">
    <source>
        <dbReference type="Proteomes" id="UP000257200"/>
    </source>
</evidence>
<dbReference type="InterPro" id="IPR002398">
    <property type="entry name" value="Pept_C14"/>
</dbReference>
<dbReference type="GO" id="GO:0072557">
    <property type="term" value="C:IPAF inflammasome complex"/>
    <property type="evidence" value="ECO:0007669"/>
    <property type="project" value="TreeGrafter"/>
</dbReference>
<evidence type="ECO:0000259" key="6">
    <source>
        <dbReference type="PROSITE" id="PS50209"/>
    </source>
</evidence>
<reference evidence="7" key="1">
    <citation type="submission" date="2025-08" db="UniProtKB">
        <authorList>
            <consortium name="Ensembl"/>
        </authorList>
    </citation>
    <scope>IDENTIFICATION</scope>
</reference>
<dbReference type="Ensembl" id="ENSAPOT00000034889.1">
    <property type="protein sequence ID" value="ENSAPOP00000034050.1"/>
    <property type="gene ID" value="ENSAPOG00000023031.1"/>
</dbReference>
<dbReference type="SMART" id="SM00115">
    <property type="entry name" value="CASc"/>
    <property type="match status" value="1"/>
</dbReference>
<dbReference type="Proteomes" id="UP000257200">
    <property type="component" value="Unplaced"/>
</dbReference>
<dbReference type="PROSITE" id="PS50209">
    <property type="entry name" value="CARD"/>
    <property type="match status" value="1"/>
</dbReference>
<feature type="domain" description="CARD" evidence="6">
    <location>
        <begin position="1"/>
        <end position="91"/>
    </location>
</feature>
<dbReference type="FunCoup" id="A0A3Q1I2U5">
    <property type="interactions" value="857"/>
</dbReference>
<dbReference type="Gene3D" id="1.10.533.10">
    <property type="entry name" value="Death Domain, Fas"/>
    <property type="match status" value="1"/>
</dbReference>
<evidence type="ECO:0000256" key="2">
    <source>
        <dbReference type="PIRSR" id="PIRSR038001-1"/>
    </source>
</evidence>
<dbReference type="Gene3D" id="3.40.50.1460">
    <property type="match status" value="1"/>
</dbReference>
<proteinExistence type="inferred from homology"/>
<protein>
    <submittedName>
        <fullName evidence="7">Caspase b, like</fullName>
    </submittedName>
</protein>
<accession>A0A3Q1I2U5</accession>
<dbReference type="InterPro" id="IPR002138">
    <property type="entry name" value="Pept_C14_p10"/>
</dbReference>
<dbReference type="Pfam" id="PF00656">
    <property type="entry name" value="Peptidase_C14"/>
    <property type="match status" value="1"/>
</dbReference>
<feature type="domain" description="Caspase family p20" evidence="5">
    <location>
        <begin position="137"/>
        <end position="265"/>
    </location>
</feature>
<dbReference type="SUPFAM" id="SSF52129">
    <property type="entry name" value="Caspase-like"/>
    <property type="match status" value="1"/>
</dbReference>
<dbReference type="GeneTree" id="ENSGT00940000162428"/>
<evidence type="ECO:0000256" key="1">
    <source>
        <dbReference type="ARBA" id="ARBA00010134"/>
    </source>
</evidence>
<comment type="similarity">
    <text evidence="1 3">Belongs to the peptidase C14A family.</text>
</comment>
<dbReference type="PANTHER" id="PTHR47901">
    <property type="entry name" value="CASPASE RECRUITMENT DOMAIN-CONTAINING PROTEIN 18"/>
    <property type="match status" value="1"/>
</dbReference>
<dbReference type="PIRSF" id="PIRSF038001">
    <property type="entry name" value="Caspase_ICE"/>
    <property type="match status" value="1"/>
</dbReference>
<dbReference type="InterPro" id="IPR011029">
    <property type="entry name" value="DEATH-like_dom_sf"/>
</dbReference>
<dbReference type="InterPro" id="IPR029030">
    <property type="entry name" value="Caspase-like_dom_sf"/>
</dbReference>
<dbReference type="InterPro" id="IPR011600">
    <property type="entry name" value="Pept_C14_caspase"/>
</dbReference>
<dbReference type="PROSITE" id="PS50207">
    <property type="entry name" value="CASPASE_P10"/>
    <property type="match status" value="1"/>
</dbReference>
<dbReference type="InterPro" id="IPR001315">
    <property type="entry name" value="CARD"/>
</dbReference>
<feature type="active site" evidence="2">
    <location>
        <position position="263"/>
    </location>
</feature>
<dbReference type="InterPro" id="IPR001309">
    <property type="entry name" value="Pept_C14_p20"/>
</dbReference>
<evidence type="ECO:0000256" key="3">
    <source>
        <dbReference type="RuleBase" id="RU003971"/>
    </source>
</evidence>
<dbReference type="GO" id="GO:0097169">
    <property type="term" value="C:AIM2 inflammasome complex"/>
    <property type="evidence" value="ECO:0007669"/>
    <property type="project" value="TreeGrafter"/>
</dbReference>
<dbReference type="CDD" id="cd00032">
    <property type="entry name" value="CASc"/>
    <property type="match status" value="1"/>
</dbReference>
<dbReference type="InterPro" id="IPR033139">
    <property type="entry name" value="Caspase_cys_AS"/>
</dbReference>
<dbReference type="InParanoid" id="A0A3Q1I2U5"/>
<reference evidence="7" key="2">
    <citation type="submission" date="2025-09" db="UniProtKB">
        <authorList>
            <consortium name="Ensembl"/>
        </authorList>
    </citation>
    <scope>IDENTIFICATION</scope>
</reference>
<dbReference type="STRING" id="80966.ENSAPOP00000034050"/>
<dbReference type="InterPro" id="IPR015917">
    <property type="entry name" value="Pept_C14A"/>
</dbReference>
<organism evidence="7 8">
    <name type="scientific">Acanthochromis polyacanthus</name>
    <name type="common">spiny chromis</name>
    <dbReference type="NCBI Taxonomy" id="80966"/>
    <lineage>
        <taxon>Eukaryota</taxon>
        <taxon>Metazoa</taxon>
        <taxon>Chordata</taxon>
        <taxon>Craniata</taxon>
        <taxon>Vertebrata</taxon>
        <taxon>Euteleostomi</taxon>
        <taxon>Actinopterygii</taxon>
        <taxon>Neopterygii</taxon>
        <taxon>Teleostei</taxon>
        <taxon>Neoteleostei</taxon>
        <taxon>Acanthomorphata</taxon>
        <taxon>Ovalentaria</taxon>
        <taxon>Pomacentridae</taxon>
        <taxon>Acanthochromis</taxon>
    </lineage>
</organism>
<dbReference type="SMART" id="SM00114">
    <property type="entry name" value="CARD"/>
    <property type="match status" value="1"/>
</dbReference>
<feature type="active site" evidence="2">
    <location>
        <position position="214"/>
    </location>
</feature>
<dbReference type="PROSITE" id="PS01122">
    <property type="entry name" value="CASPASE_CYS"/>
    <property type="match status" value="1"/>
</dbReference>
<dbReference type="GO" id="GO:0006508">
    <property type="term" value="P:proteolysis"/>
    <property type="evidence" value="ECO:0007669"/>
    <property type="project" value="InterPro"/>
</dbReference>
<keyword evidence="8" id="KW-1185">Reference proteome</keyword>
<dbReference type="SUPFAM" id="SSF47986">
    <property type="entry name" value="DEATH domain"/>
    <property type="match status" value="1"/>
</dbReference>